<evidence type="ECO:0000256" key="4">
    <source>
        <dbReference type="ARBA" id="ARBA00023157"/>
    </source>
</evidence>
<dbReference type="InterPro" id="IPR013320">
    <property type="entry name" value="ConA-like_dom_sf"/>
</dbReference>
<feature type="region of interest" description="Disordered" evidence="5">
    <location>
        <begin position="1"/>
        <end position="44"/>
    </location>
</feature>
<evidence type="ECO:0000259" key="6">
    <source>
        <dbReference type="SMART" id="SM00560"/>
    </source>
</evidence>
<name>A0A7Y6IRW1_9ACTN</name>
<dbReference type="InterPro" id="IPR006558">
    <property type="entry name" value="LamG-like"/>
</dbReference>
<protein>
    <submittedName>
        <fullName evidence="7">DNRLRE domain-containing protein</fullName>
    </submittedName>
</protein>
<evidence type="ECO:0000313" key="7">
    <source>
        <dbReference type="EMBL" id="NUW43282.1"/>
    </source>
</evidence>
<comment type="caution">
    <text evidence="7">The sequence shown here is derived from an EMBL/GenBank/DDBJ whole genome shotgun (WGS) entry which is preliminary data.</text>
</comment>
<dbReference type="SUPFAM" id="SSF49899">
    <property type="entry name" value="Concanavalin A-like lectins/glucanases"/>
    <property type="match status" value="1"/>
</dbReference>
<keyword evidence="4" id="KW-1015">Disulfide bond</keyword>
<evidence type="ECO:0000256" key="3">
    <source>
        <dbReference type="ARBA" id="ARBA00022729"/>
    </source>
</evidence>
<dbReference type="InterPro" id="IPR014755">
    <property type="entry name" value="Cu-Rt/internalin_Ig-like"/>
</dbReference>
<accession>A0A7Y6IRW1</accession>
<dbReference type="Pfam" id="PF24517">
    <property type="entry name" value="CBM96"/>
    <property type="match status" value="1"/>
</dbReference>
<dbReference type="Pfam" id="PF14040">
    <property type="entry name" value="DNase_NucA_NucB"/>
    <property type="match status" value="1"/>
</dbReference>
<keyword evidence="8" id="KW-1185">Reference proteome</keyword>
<feature type="compositionally biased region" description="Acidic residues" evidence="5">
    <location>
        <begin position="559"/>
        <end position="568"/>
    </location>
</feature>
<evidence type="ECO:0000256" key="2">
    <source>
        <dbReference type="ARBA" id="ARBA00022525"/>
    </source>
</evidence>
<dbReference type="SMART" id="SM00560">
    <property type="entry name" value="LamGL"/>
    <property type="match status" value="1"/>
</dbReference>
<evidence type="ECO:0000313" key="8">
    <source>
        <dbReference type="Proteomes" id="UP000546126"/>
    </source>
</evidence>
<dbReference type="Pfam" id="PF13385">
    <property type="entry name" value="Laminin_G_3"/>
    <property type="match status" value="1"/>
</dbReference>
<dbReference type="Gene3D" id="2.10.10.20">
    <property type="entry name" value="Carbohydrate-binding module superfamily 5/12"/>
    <property type="match status" value="1"/>
</dbReference>
<sequence>MTTPFLLTNQAAAQESPTPSPSAKEATPLAPVDAAKAEAKKAGRQVEIPSLQTEASTTYANKDGKTLSTEFYTDPIRVKQGNNWQPVDTTLVTENGTIKPRATKAGLTLSPGGSTDLLTAKNQSDGATIKIFAPRKLSAPKLSANRAEYPDAYGPGVDLAVIATPTGFRQEAIIRQRPANPLELPVPVQLPAGLTLDETSSGKPVLRDSAAKAKRRTTEIPATQLIDAGANLKVGEEGHVGKVTTAVEKTTAGQALIYKPDAGFLASPDVTYPITLVVADDTVWTQLPNGNDTFINNSSYQNGYANSGAYHLQAGMTNSGTVRWRTYIRFEDIPQDSPLRGGRVTNADLVLWNIDSNDCGLRVGSGITARRIIERWDVSTLTWSNQPRVTDEAANTELGAYKPGCSRGYMNYEHDLIHYVNGIAQKWADGEPNYGFQLTSGNESENTNWRAYRSKEYVSTGDAHGPKLIIGYEPKAVDVDSWQYGEFEPTPEQLNDMHARQTEDTVAPFRIPTEEESRQAALTSPHYVVVKAEDSVPPAELTPEELEWEATQTGPGFEEAPEPEEPDETPPTVMSNPGHGAVGVPTDVKVRVAFSEPVTGQTFALKESAGTDVPTTVTALSESENEGFELTPEQPLKAGTGYRLEVRAAKDAAGHTMTDYTASFTTKGDGTSPECTVPAWSAQEQYFYGTKVSHDGNVWQVTSIQAQVGVEPDQSPDWSNLGPCEGGEPTPVEGLVAAYGFEEGTGTVTGDSSNHGNNGTASSTEWVTGKYGKALSFDGESSLVTIADAESLHLSDGLTLSAWVKPASIGTWRSVLMKDLKNGGSYGLYASGGSGAPSGWLTPEGGNAASFSADQPLALEQWSHLALTHDGSTARLYVNGEQVAVQPVGRLLLDEGALHIGGNSAWGEFFHGIIDEVRVYNRPLDAAAIQADMAAPVATPGLSPASVPSSTPSVRASAKVIANARDRALAAADDDARVVDCWKNEAKARSKTDDGYLAGRLNWCAIQSLTSGSLAFGPPPPGSDTSSRSGNGITSTVTMIGYTYPAGKGKTDRIMQFRISLKNVIPIGLTYKQKAYIAFGSKSEDGCKTLGDTYVQGKWDEWNTGKVAAFTFQSEESNGIGPDKIEHCHPKFYAKVWLPDIPSTKPRYFWSDATPQVRCDSAAYISKLRGSGCVFDKAQLVYKTTEIYGGKPWQADDPQNVETAYRNVPGHIWTAFNKPQLTQPATNTNKVIPGSINGPYPGLVRTARAYWKEKNNEKVRKLCRILFSDFDRKDAVLGKPATDKDGNPAADRRVYECDEYPFESTIQGAWTSRNRSEQDGLRYSIRPVYWRNNGRDGSQLGSFYNDNRVLGVDGKERQNEQDRFFVDVKVPGY</sequence>
<dbReference type="InterPro" id="IPR055372">
    <property type="entry name" value="CBM96"/>
</dbReference>
<reference evidence="7 8" key="1">
    <citation type="submission" date="2020-06" db="EMBL/GenBank/DDBJ databases">
        <authorList>
            <person name="Chanama M."/>
        </authorList>
    </citation>
    <scope>NUCLEOTIDE SEQUENCE [LARGE SCALE GENOMIC DNA]</scope>
    <source>
        <strain evidence="7 8">TBRC6557</strain>
    </source>
</reference>
<dbReference type="GO" id="GO:0005576">
    <property type="term" value="C:extracellular region"/>
    <property type="evidence" value="ECO:0007669"/>
    <property type="project" value="UniProtKB-SubCell"/>
</dbReference>
<dbReference type="Gene3D" id="2.60.40.1220">
    <property type="match status" value="1"/>
</dbReference>
<evidence type="ECO:0000256" key="5">
    <source>
        <dbReference type="SAM" id="MobiDB-lite"/>
    </source>
</evidence>
<feature type="region of interest" description="Disordered" evidence="5">
    <location>
        <begin position="551"/>
        <end position="575"/>
    </location>
</feature>
<dbReference type="RefSeq" id="WP_175602816.1">
    <property type="nucleotide sequence ID" value="NZ_JABWGO010000006.1"/>
</dbReference>
<gene>
    <name evidence="7" type="ORF">HT134_24560</name>
</gene>
<dbReference type="Proteomes" id="UP000546126">
    <property type="component" value="Unassembled WGS sequence"/>
</dbReference>
<proteinExistence type="predicted"/>
<evidence type="ECO:0000256" key="1">
    <source>
        <dbReference type="ARBA" id="ARBA00004613"/>
    </source>
</evidence>
<dbReference type="InterPro" id="IPR032812">
    <property type="entry name" value="SbsA_Ig"/>
</dbReference>
<keyword evidence="3" id="KW-0732">Signal</keyword>
<dbReference type="EMBL" id="JABWGO010000006">
    <property type="protein sequence ID" value="NUW43282.1"/>
    <property type="molecule type" value="Genomic_DNA"/>
</dbReference>
<feature type="compositionally biased region" description="Polar residues" evidence="5">
    <location>
        <begin position="1"/>
        <end position="17"/>
    </location>
</feature>
<organism evidence="7 8">
    <name type="scientific">Nonomuraea rhodomycinica</name>
    <dbReference type="NCBI Taxonomy" id="1712872"/>
    <lineage>
        <taxon>Bacteria</taxon>
        <taxon>Bacillati</taxon>
        <taxon>Actinomycetota</taxon>
        <taxon>Actinomycetes</taxon>
        <taxon>Streptosporangiales</taxon>
        <taxon>Streptosporangiaceae</taxon>
        <taxon>Nonomuraea</taxon>
    </lineage>
</organism>
<feature type="domain" description="LamG-like jellyroll fold" evidence="6">
    <location>
        <begin position="796"/>
        <end position="927"/>
    </location>
</feature>
<dbReference type="NCBIfam" id="NF033679">
    <property type="entry name" value="DNRLRE_dom"/>
    <property type="match status" value="1"/>
</dbReference>
<dbReference type="InterPro" id="IPR029476">
    <property type="entry name" value="DNase_NucA_NucB"/>
</dbReference>
<dbReference type="Gene3D" id="2.60.120.200">
    <property type="match status" value="1"/>
</dbReference>
<keyword evidence="2" id="KW-0964">Secreted</keyword>
<dbReference type="Pfam" id="PF13205">
    <property type="entry name" value="Big_5"/>
    <property type="match status" value="1"/>
</dbReference>
<comment type="subcellular location">
    <subcellularLocation>
        <location evidence="1">Secreted</location>
    </subcellularLocation>
</comment>